<evidence type="ECO:0000313" key="12">
    <source>
        <dbReference type="EMBL" id="KAJ2922020.1"/>
    </source>
</evidence>
<dbReference type="OrthoDB" id="1733332at2759"/>
<dbReference type="InterPro" id="IPR029044">
    <property type="entry name" value="Nucleotide-diphossugar_trans"/>
</dbReference>
<reference evidence="12" key="1">
    <citation type="submission" date="2022-06" db="EMBL/GenBank/DDBJ databases">
        <title>Genome Sequence of Candolleomyces eurysporus.</title>
        <authorList>
            <person name="Buettner E."/>
        </authorList>
    </citation>
    <scope>NUCLEOTIDE SEQUENCE</scope>
    <source>
        <strain evidence="12">VTCC 930004</strain>
    </source>
</reference>
<dbReference type="PANTHER" id="PTHR45989:SF1">
    <property type="entry name" value="TRANSLATION INITIATION FACTOR EIF-2B SUBUNIT GAMMA"/>
    <property type="match status" value="1"/>
</dbReference>
<dbReference type="PANTHER" id="PTHR45989">
    <property type="entry name" value="TRANSLATION INITIATION FACTOR EIF-2B SUBUNIT GAMMA"/>
    <property type="match status" value="1"/>
</dbReference>
<dbReference type="Pfam" id="PF25084">
    <property type="entry name" value="LbH_EIF2B"/>
    <property type="match status" value="1"/>
</dbReference>
<evidence type="ECO:0000256" key="1">
    <source>
        <dbReference type="ARBA" id="ARBA00004514"/>
    </source>
</evidence>
<gene>
    <name evidence="12" type="ORF">H1R20_g15079</name>
</gene>
<comment type="caution">
    <text evidence="12">The sequence shown here is derived from an EMBL/GenBank/DDBJ whole genome shotgun (WGS) entry which is preliminary data.</text>
</comment>
<dbReference type="AlphaFoldDB" id="A0A9W8ISM9"/>
<dbReference type="GO" id="GO:0005829">
    <property type="term" value="C:cytosol"/>
    <property type="evidence" value="ECO:0007669"/>
    <property type="project" value="UniProtKB-SubCell"/>
</dbReference>
<dbReference type="GO" id="GO:0003743">
    <property type="term" value="F:translation initiation factor activity"/>
    <property type="evidence" value="ECO:0007669"/>
    <property type="project" value="UniProtKB-KW"/>
</dbReference>
<dbReference type="EMBL" id="JANBPK010001522">
    <property type="protein sequence ID" value="KAJ2922020.1"/>
    <property type="molecule type" value="Genomic_DNA"/>
</dbReference>
<dbReference type="SUPFAM" id="SSF53448">
    <property type="entry name" value="Nucleotide-diphospho-sugar transferases"/>
    <property type="match status" value="1"/>
</dbReference>
<evidence type="ECO:0000256" key="3">
    <source>
        <dbReference type="ARBA" id="ARBA00022490"/>
    </source>
</evidence>
<evidence type="ECO:0000256" key="9">
    <source>
        <dbReference type="ARBA" id="ARBA00046432"/>
    </source>
</evidence>
<evidence type="ECO:0000313" key="13">
    <source>
        <dbReference type="Proteomes" id="UP001140091"/>
    </source>
</evidence>
<name>A0A9W8ISM9_9AGAR</name>
<feature type="domain" description="EIF2B subunit epsilon/gamma LbH" evidence="11">
    <location>
        <begin position="281"/>
        <end position="359"/>
    </location>
</feature>
<dbReference type="GO" id="GO:0005085">
    <property type="term" value="F:guanyl-nucleotide exchange factor activity"/>
    <property type="evidence" value="ECO:0007669"/>
    <property type="project" value="TreeGrafter"/>
</dbReference>
<feature type="non-terminal residue" evidence="12">
    <location>
        <position position="1"/>
    </location>
</feature>
<evidence type="ECO:0000256" key="8">
    <source>
        <dbReference type="ARBA" id="ARBA00045373"/>
    </source>
</evidence>
<evidence type="ECO:0000259" key="10">
    <source>
        <dbReference type="Pfam" id="PF00483"/>
    </source>
</evidence>
<dbReference type="Gene3D" id="2.160.10.10">
    <property type="entry name" value="Hexapeptide repeat proteins"/>
    <property type="match status" value="1"/>
</dbReference>
<dbReference type="InterPro" id="IPR056764">
    <property type="entry name" value="LbH_EIF2B3/5"/>
</dbReference>
<dbReference type="Gene3D" id="3.90.550.10">
    <property type="entry name" value="Spore Coat Polysaccharide Biosynthesis Protein SpsA, Chain A"/>
    <property type="match status" value="1"/>
</dbReference>
<dbReference type="GO" id="GO:0002183">
    <property type="term" value="P:cytoplasmic translational initiation"/>
    <property type="evidence" value="ECO:0007669"/>
    <property type="project" value="TreeGrafter"/>
</dbReference>
<keyword evidence="5" id="KW-0648">Protein biosynthesis</keyword>
<comment type="similarity">
    <text evidence="2">Belongs to the eIF-2B gamma/epsilon subunits family.</text>
</comment>
<evidence type="ECO:0000256" key="7">
    <source>
        <dbReference type="ARBA" id="ARBA00044229"/>
    </source>
</evidence>
<evidence type="ECO:0000256" key="4">
    <source>
        <dbReference type="ARBA" id="ARBA00022540"/>
    </source>
</evidence>
<evidence type="ECO:0000256" key="6">
    <source>
        <dbReference type="ARBA" id="ARBA00044196"/>
    </source>
</evidence>
<dbReference type="Proteomes" id="UP001140091">
    <property type="component" value="Unassembled WGS sequence"/>
</dbReference>
<comment type="subunit">
    <text evidence="9">Component of the translation initiation factor 2B (eIF2B) complex which is a heterodecamer of two sets of five different subunits: alpha, beta, gamma, delta and epsilon. Subunits alpha, beta and delta comprise a regulatory subcomplex and subunits epsilon and gamma comprise a catalytic subcomplex. Within the complex, the hexameric regulatory complex resides at the center, with the two heterodimeric catalytic subcomplexes bound on opposite sides.</text>
</comment>
<keyword evidence="13" id="KW-1185">Reference proteome</keyword>
<dbReference type="InterPro" id="IPR005835">
    <property type="entry name" value="NTP_transferase_dom"/>
</dbReference>
<evidence type="ECO:0000256" key="2">
    <source>
        <dbReference type="ARBA" id="ARBA00007878"/>
    </source>
</evidence>
<protein>
    <recommendedName>
        <fullName evidence="6">Translation initiation factor eIF2B subunit gamma</fullName>
    </recommendedName>
    <alternativeName>
        <fullName evidence="7">eIF2B GDP-GTP exchange factor subunit gamma</fullName>
    </alternativeName>
</protein>
<feature type="domain" description="Nucleotidyl transferase" evidence="10">
    <location>
        <begin position="18"/>
        <end position="153"/>
    </location>
</feature>
<evidence type="ECO:0000256" key="5">
    <source>
        <dbReference type="ARBA" id="ARBA00022917"/>
    </source>
</evidence>
<organism evidence="12 13">
    <name type="scientific">Candolleomyces eurysporus</name>
    <dbReference type="NCBI Taxonomy" id="2828524"/>
    <lineage>
        <taxon>Eukaryota</taxon>
        <taxon>Fungi</taxon>
        <taxon>Dikarya</taxon>
        <taxon>Basidiomycota</taxon>
        <taxon>Agaricomycotina</taxon>
        <taxon>Agaricomycetes</taxon>
        <taxon>Agaricomycetidae</taxon>
        <taxon>Agaricales</taxon>
        <taxon>Agaricineae</taxon>
        <taxon>Psathyrellaceae</taxon>
        <taxon>Candolleomyces</taxon>
    </lineage>
</organism>
<proteinExistence type="inferred from homology"/>
<keyword evidence="4" id="KW-0396">Initiation factor</keyword>
<comment type="function">
    <text evidence="8">Acts as a component of the translation initiation factor 2B (eIF2B) complex, which catalyzes the exchange of GDP for GTP on the eukaryotic initiation factor 2 (eIF2) complex gamma subunit. Its guanine nucleotide exchange factor activity is repressed when bound to eIF2 complex phosphorylated on the alpha subunit, thereby limiting the amount of methionyl-initiator methionine tRNA available to the ribosome and consequently global translation is repressed.</text>
</comment>
<dbReference type="Pfam" id="PF00483">
    <property type="entry name" value="NTP_transferase"/>
    <property type="match status" value="1"/>
</dbReference>
<dbReference type="CDD" id="cd04652">
    <property type="entry name" value="LbH_eIF2B_gamma_C"/>
    <property type="match status" value="1"/>
</dbReference>
<comment type="subcellular location">
    <subcellularLocation>
        <location evidence="1">Cytoplasm</location>
        <location evidence="1">Cytosol</location>
    </subcellularLocation>
</comment>
<keyword evidence="3" id="KW-0963">Cytoplasm</keyword>
<sequence>MDIDQVQPAFAKREFLAVLIAGFGNELLPLTSDNGDEPSPKPLLPVANKPLLEYVLSWLEQSGIKDVLLICPAIHQPALYHHINSDISSSALRIDLQTYDETQEDTAGTCALLRHFASRITEDFVVVPCDFITPPSLPLSTLLNKFRTETTSNGAIISTCWYPAYIPEKGILLDEWGPVPSPPAIIWDPSTESLLYIDTPDDRDKNAEDMEIKMDLLTHDKLDEDDDAPNSSFKVTITIHQPSNGLALRINNLYAFLETNRSFLSTAAYSLPTDPKNRSLIDQKAQISTDTIVGDSTQISERTIIKRSVIGRHCIIGKNVKISGCILFDHCVVEDGAKLDGCILGKNTKVGSKSELTRCISCGGFEVNAGDTLKGEKLDISDWAAGTIHSTSNDEDQSSDDLSD</sequence>
<evidence type="ECO:0000259" key="11">
    <source>
        <dbReference type="Pfam" id="PF25084"/>
    </source>
</evidence>
<dbReference type="GO" id="GO:0005851">
    <property type="term" value="C:eukaryotic translation initiation factor 2B complex"/>
    <property type="evidence" value="ECO:0007669"/>
    <property type="project" value="TreeGrafter"/>
</dbReference>
<accession>A0A9W8ISM9</accession>
<dbReference type="InterPro" id="IPR051960">
    <property type="entry name" value="eIF2B_gamma"/>
</dbReference>